<feature type="region of interest" description="Disordered" evidence="1">
    <location>
        <begin position="26"/>
        <end position="157"/>
    </location>
</feature>
<proteinExistence type="predicted"/>
<accession>A0ABT4QC64</accession>
<feature type="compositionally biased region" description="Basic and acidic residues" evidence="1">
    <location>
        <begin position="126"/>
        <end position="157"/>
    </location>
</feature>
<dbReference type="RefSeq" id="WP_269882969.1">
    <property type="nucleotide sequence ID" value="NZ_JAQAGZ010000012.1"/>
</dbReference>
<dbReference type="Proteomes" id="UP001527882">
    <property type="component" value="Unassembled WGS sequence"/>
</dbReference>
<feature type="compositionally biased region" description="Polar residues" evidence="1">
    <location>
        <begin position="97"/>
        <end position="108"/>
    </location>
</feature>
<organism evidence="2 3">
    <name type="scientific">Paenibacillus gyeongsangnamensis</name>
    <dbReference type="NCBI Taxonomy" id="3388067"/>
    <lineage>
        <taxon>Bacteria</taxon>
        <taxon>Bacillati</taxon>
        <taxon>Bacillota</taxon>
        <taxon>Bacilli</taxon>
        <taxon>Bacillales</taxon>
        <taxon>Paenibacillaceae</taxon>
        <taxon>Paenibacillus</taxon>
    </lineage>
</organism>
<protein>
    <submittedName>
        <fullName evidence="2">Uncharacterized protein</fullName>
    </submittedName>
</protein>
<dbReference type="EMBL" id="JAQAGZ010000012">
    <property type="protein sequence ID" value="MCZ8514441.1"/>
    <property type="molecule type" value="Genomic_DNA"/>
</dbReference>
<evidence type="ECO:0000313" key="3">
    <source>
        <dbReference type="Proteomes" id="UP001527882"/>
    </source>
</evidence>
<comment type="caution">
    <text evidence="2">The sequence shown here is derived from an EMBL/GenBank/DDBJ whole genome shotgun (WGS) entry which is preliminary data.</text>
</comment>
<keyword evidence="3" id="KW-1185">Reference proteome</keyword>
<feature type="compositionally biased region" description="Basic and acidic residues" evidence="1">
    <location>
        <begin position="26"/>
        <end position="44"/>
    </location>
</feature>
<sequence length="157" mass="16889">MLYGIAAVVIAAIIFLIVYNVRALRTDKPGREAPPKARKTEAKPSADNPPPPPRPAAATPRAEPDRAGDRAPAAEAQPPKETVRPAPQPAAGAVRSTPASVHRQQQSDNDYREALRSFRGGESAGEEVKEKSEESGKTGKDIAYREGLRSLTKRDET</sequence>
<evidence type="ECO:0000256" key="1">
    <source>
        <dbReference type="SAM" id="MobiDB-lite"/>
    </source>
</evidence>
<reference evidence="2 3" key="1">
    <citation type="submission" date="2022-12" db="EMBL/GenBank/DDBJ databases">
        <title>Draft genome sequence of Paenibacillus sp. dW9.</title>
        <authorList>
            <person name="Choi E.-W."/>
            <person name="Kim D.-U."/>
        </authorList>
    </citation>
    <scope>NUCLEOTIDE SEQUENCE [LARGE SCALE GENOMIC DNA]</scope>
    <source>
        <strain evidence="3">dW9</strain>
    </source>
</reference>
<gene>
    <name evidence="2" type="ORF">O9H85_18850</name>
</gene>
<name>A0ABT4QC64_9BACL</name>
<evidence type="ECO:0000313" key="2">
    <source>
        <dbReference type="EMBL" id="MCZ8514441.1"/>
    </source>
</evidence>